<dbReference type="EMBL" id="LUTY01001415">
    <property type="protein sequence ID" value="OAD21752.1"/>
    <property type="molecule type" value="Genomic_DNA"/>
</dbReference>
<proteinExistence type="predicted"/>
<gene>
    <name evidence="2" type="ORF">THIOM_002475</name>
</gene>
<dbReference type="Pfam" id="PF13447">
    <property type="entry name" value="Multi-haem_cyto"/>
    <property type="match status" value="1"/>
</dbReference>
<protein>
    <submittedName>
        <fullName evidence="2">Hydroxylamine oxidase</fullName>
    </submittedName>
</protein>
<feature type="non-terminal residue" evidence="2">
    <location>
        <position position="236"/>
    </location>
</feature>
<dbReference type="InterPro" id="IPR036280">
    <property type="entry name" value="Multihaem_cyt_sf"/>
</dbReference>
<keyword evidence="3" id="KW-1185">Reference proteome</keyword>
<accession>A0A176S100</accession>
<keyword evidence="1" id="KW-0732">Signal</keyword>
<sequence length="236" mass="25860">MTETPGLYHQCNESQHGQSGVNCLDCHQAEKTDKDAFMHEDELISVIVSPKDCSKCHPTEFKEFHRSHHSNAAEILGSLDNLLGEVLGGPEAVTAGCKKCHGNKVEIDEQGKPTLETWPNTGIGRINPDGSRGSCSACHARHAFSRAQARTPDTCGKCHIGPDHPQIEIYNESKHGIMYRANISKMNLESDKWVVGVDYSAAPTCTTCHMGAAPYIAKTHDVGERISWNLRTPISK</sequence>
<reference evidence="2 3" key="1">
    <citation type="submission" date="2016-05" db="EMBL/GenBank/DDBJ databases">
        <title>Single-cell genome of chain-forming Candidatus Thiomargarita nelsonii and comparison to other large sulfur-oxidizing bacteria.</title>
        <authorList>
            <person name="Winkel M."/>
            <person name="Salman V."/>
            <person name="Woyke T."/>
            <person name="Schulz-Vogt H."/>
            <person name="Richter M."/>
            <person name="Flood B."/>
            <person name="Bailey J."/>
            <person name="Amann R."/>
            <person name="Mussmann M."/>
        </authorList>
    </citation>
    <scope>NUCLEOTIDE SEQUENCE [LARGE SCALE GENOMIC DNA]</scope>
    <source>
        <strain evidence="2 3">THI036</strain>
    </source>
</reference>
<dbReference type="InterPro" id="IPR051829">
    <property type="entry name" value="Multiheme_Cytochr_ET"/>
</dbReference>
<dbReference type="SUPFAM" id="SSF48695">
    <property type="entry name" value="Multiheme cytochromes"/>
    <property type="match status" value="1"/>
</dbReference>
<name>A0A176S100_9GAMM</name>
<evidence type="ECO:0000313" key="3">
    <source>
        <dbReference type="Proteomes" id="UP000076962"/>
    </source>
</evidence>
<dbReference type="AlphaFoldDB" id="A0A176S100"/>
<comment type="caution">
    <text evidence="2">The sequence shown here is derived from an EMBL/GenBank/DDBJ whole genome shotgun (WGS) entry which is preliminary data.</text>
</comment>
<dbReference type="Gene3D" id="1.10.780.10">
    <property type="entry name" value="Hydroxylamine Oxidoreductase, Chain A, domain 1"/>
    <property type="match status" value="1"/>
</dbReference>
<dbReference type="PANTHER" id="PTHR35038">
    <property type="entry name" value="DISSIMILATORY SULFITE REDUCTASE SIRA"/>
    <property type="match status" value="1"/>
</dbReference>
<dbReference type="Proteomes" id="UP000076962">
    <property type="component" value="Unassembled WGS sequence"/>
</dbReference>
<evidence type="ECO:0000313" key="2">
    <source>
        <dbReference type="EMBL" id="OAD21752.1"/>
    </source>
</evidence>
<dbReference type="Gene3D" id="1.20.850.10">
    <property type="entry name" value="Hydroxylamine Oxidoreductase, Chain A, domain 2"/>
    <property type="match status" value="1"/>
</dbReference>
<evidence type="ECO:0000256" key="1">
    <source>
        <dbReference type="ARBA" id="ARBA00022729"/>
    </source>
</evidence>
<organism evidence="2 3">
    <name type="scientific">Candidatus Thiomargarita nelsonii</name>
    <dbReference type="NCBI Taxonomy" id="1003181"/>
    <lineage>
        <taxon>Bacteria</taxon>
        <taxon>Pseudomonadati</taxon>
        <taxon>Pseudomonadota</taxon>
        <taxon>Gammaproteobacteria</taxon>
        <taxon>Thiotrichales</taxon>
        <taxon>Thiotrichaceae</taxon>
        <taxon>Thiomargarita</taxon>
    </lineage>
</organism>